<dbReference type="EMBL" id="AEON01000001">
    <property type="protein sequence ID" value="EFT83086.1"/>
    <property type="molecule type" value="Genomic_DNA"/>
</dbReference>
<proteinExistence type="predicted"/>
<dbReference type="Proteomes" id="UP000004946">
    <property type="component" value="Chromosome"/>
</dbReference>
<protein>
    <submittedName>
        <fullName evidence="1">Uncharacterized protein</fullName>
    </submittedName>
</protein>
<gene>
    <name evidence="1" type="ORF">HMPREF0620_0091</name>
</gene>
<reference evidence="1 2" key="1">
    <citation type="submission" date="2010-12" db="EMBL/GenBank/DDBJ databases">
        <authorList>
            <person name="Muzny D."/>
            <person name="Qin X."/>
            <person name="Buhay C."/>
            <person name="Dugan-Rocha S."/>
            <person name="Ding Y."/>
            <person name="Chen G."/>
            <person name="Hawes A."/>
            <person name="Holder M."/>
            <person name="Jhangiani S."/>
            <person name="Johnson A."/>
            <person name="Khan Z."/>
            <person name="Li Z."/>
            <person name="Liu W."/>
            <person name="Liu X."/>
            <person name="Perez L."/>
            <person name="Shen H."/>
            <person name="Wang Q."/>
            <person name="Watt J."/>
            <person name="Xi L."/>
            <person name="Xin Y."/>
            <person name="Zhou J."/>
            <person name="Deng J."/>
            <person name="Jiang H."/>
            <person name="Liu Y."/>
            <person name="Qu J."/>
            <person name="Song X.-Z."/>
            <person name="Zhang L."/>
            <person name="Villasana D."/>
            <person name="Johnson A."/>
            <person name="Liu J."/>
            <person name="Liyanage D."/>
            <person name="Lorensuhewa L."/>
            <person name="Robinson T."/>
            <person name="Song A."/>
            <person name="Song B.-B."/>
            <person name="Dinh H."/>
            <person name="Thornton R."/>
            <person name="Coyle M."/>
            <person name="Francisco L."/>
            <person name="Jackson L."/>
            <person name="Javaid M."/>
            <person name="Korchina V."/>
            <person name="Kovar C."/>
            <person name="Mata R."/>
            <person name="Mathew T."/>
            <person name="Ngo R."/>
            <person name="Nguyen L."/>
            <person name="Nguyen N."/>
            <person name="Okwuonu G."/>
            <person name="Ongeri F."/>
            <person name="Pham C."/>
            <person name="Simmons D."/>
            <person name="Wilczek-Boney K."/>
            <person name="Hale W."/>
            <person name="Jakkamsetti A."/>
            <person name="Pham P."/>
            <person name="Ruth R."/>
            <person name="San Lucas F."/>
            <person name="Warren J."/>
            <person name="Zhang J."/>
            <person name="Zhao Z."/>
            <person name="Zhou C."/>
            <person name="Zhu D."/>
            <person name="Lee S."/>
            <person name="Bess C."/>
            <person name="Blankenburg K."/>
            <person name="Forbes L."/>
            <person name="Fu Q."/>
            <person name="Gubbala S."/>
            <person name="Hirani K."/>
            <person name="Jayaseelan J.C."/>
            <person name="Lara F."/>
            <person name="Munidasa M."/>
            <person name="Palculict T."/>
            <person name="Patil S."/>
            <person name="Pu L.-L."/>
            <person name="Saada N."/>
            <person name="Tang L."/>
            <person name="Weissenberger G."/>
            <person name="Zhu Y."/>
            <person name="Hemphill L."/>
            <person name="Shang Y."/>
            <person name="Youmans B."/>
            <person name="Ayvaz T."/>
            <person name="Ross M."/>
            <person name="Santibanez J."/>
            <person name="Aqrawi P."/>
            <person name="Gross S."/>
            <person name="Joshi V."/>
            <person name="Fowler G."/>
            <person name="Nazareth L."/>
            <person name="Reid J."/>
            <person name="Worley K."/>
            <person name="Petrosino J."/>
            <person name="Highlander S."/>
            <person name="Gibbs R."/>
        </authorList>
    </citation>
    <scope>NUCLEOTIDE SEQUENCE [LARGE SCALE GENOMIC DNA]</scope>
    <source>
        <strain evidence="1 2">DSM 10105</strain>
    </source>
</reference>
<evidence type="ECO:0000313" key="2">
    <source>
        <dbReference type="Proteomes" id="UP000004946"/>
    </source>
</evidence>
<name>E6JYS5_PARDN</name>
<dbReference type="AlphaFoldDB" id="E6JYS5"/>
<keyword evidence="2" id="KW-1185">Reference proteome</keyword>
<dbReference type="KEGG" id="pdo:PSDT_1485"/>
<dbReference type="HOGENOM" id="CLU_2261034_0_0_11"/>
<dbReference type="PATRIC" id="fig|864564.6.peg.1627"/>
<accession>E6JYS5</accession>
<sequence length="103" mass="11081">MDGLYIRVLQAFRGGGLGPGNRLCQTLDGDLLLFAQGVFVVRPVIDPRPDEAITAARRNGDLLGIPFGQLIGIIIGRHKFLPFLVEEAGGRAQPASSSIDYSF</sequence>
<evidence type="ECO:0000313" key="1">
    <source>
        <dbReference type="EMBL" id="EFT83086.1"/>
    </source>
</evidence>
<comment type="caution">
    <text evidence="1">The sequence shown here is derived from an EMBL/GenBank/DDBJ whole genome shotgun (WGS) entry which is preliminary data.</text>
</comment>
<organism evidence="1 2">
    <name type="scientific">Parascardovia denticolens DSM 10105 = JCM 12538</name>
    <dbReference type="NCBI Taxonomy" id="864564"/>
    <lineage>
        <taxon>Bacteria</taxon>
        <taxon>Bacillati</taxon>
        <taxon>Actinomycetota</taxon>
        <taxon>Actinomycetes</taxon>
        <taxon>Bifidobacteriales</taxon>
        <taxon>Bifidobacteriaceae</taxon>
        <taxon>Parascardovia</taxon>
    </lineage>
</organism>